<dbReference type="Pfam" id="PF13610">
    <property type="entry name" value="DDE_Tnp_IS240"/>
    <property type="match status" value="1"/>
</dbReference>
<evidence type="ECO:0000313" key="3">
    <source>
        <dbReference type="EMBL" id="API57348.1"/>
    </source>
</evidence>
<feature type="region of interest" description="Disordered" evidence="1">
    <location>
        <begin position="40"/>
        <end position="64"/>
    </location>
</feature>
<proteinExistence type="predicted"/>
<sequence length="127" mass="14924">MSPPLKASKAKMSRTLSNGRRKPSPRIMLTDKLRSYGAAKRESMPSVEHRSHKRLNNRPQNLHQPIRRRERITKRFKSARQRLRFVSFHDPVSYLFHIPRHDIPSNHQSELQAALDTWRDVARLLAA</sequence>
<reference evidence="3 4" key="1">
    <citation type="submission" date="2016-11" db="EMBL/GenBank/DDBJ databases">
        <title>Rhizobium leguminosarum bv. viciae strain Vaf12 isolated from Vavilovia formosa root nodules from Russia, Dagestan.</title>
        <authorList>
            <person name="Kimeklis A."/>
        </authorList>
    </citation>
    <scope>NUCLEOTIDE SEQUENCE [LARGE SCALE GENOMIC DNA]</scope>
    <source>
        <strain evidence="3 4">Vaf-108</strain>
        <plasmid evidence="4">Plasmid unnamed6</plasmid>
    </source>
</reference>
<feature type="domain" description="DDE" evidence="2">
    <location>
        <begin position="6"/>
        <end position="95"/>
    </location>
</feature>
<feature type="region of interest" description="Disordered" evidence="1">
    <location>
        <begin position="1"/>
        <end position="27"/>
    </location>
</feature>
<name>A0A1L3ZP05_RHILE</name>
<dbReference type="EMBL" id="CP018234">
    <property type="protein sequence ID" value="API57348.1"/>
    <property type="molecule type" value="Genomic_DNA"/>
</dbReference>
<accession>A0A1L3ZP05</accession>
<evidence type="ECO:0000259" key="2">
    <source>
        <dbReference type="Pfam" id="PF13610"/>
    </source>
</evidence>
<dbReference type="AlphaFoldDB" id="A0A1L3ZP05"/>
<evidence type="ECO:0000313" key="4">
    <source>
        <dbReference type="Proteomes" id="UP000183050"/>
    </source>
</evidence>
<geneLocation type="plasmid" evidence="3 4">
    <name>unnamed6</name>
</geneLocation>
<protein>
    <recommendedName>
        <fullName evidence="2">DDE domain-containing protein</fullName>
    </recommendedName>
</protein>
<feature type="compositionally biased region" description="Basic and acidic residues" evidence="1">
    <location>
        <begin position="40"/>
        <end position="49"/>
    </location>
</feature>
<dbReference type="PANTHER" id="PTHR35528:SF3">
    <property type="entry name" value="BLL1675 PROTEIN"/>
    <property type="match status" value="1"/>
</dbReference>
<gene>
    <name evidence="3" type="ORF">BMW22_38745</name>
</gene>
<evidence type="ECO:0000256" key="1">
    <source>
        <dbReference type="SAM" id="MobiDB-lite"/>
    </source>
</evidence>
<keyword evidence="3" id="KW-0614">Plasmid</keyword>
<dbReference type="Proteomes" id="UP000183050">
    <property type="component" value="Plasmid unnamed6"/>
</dbReference>
<dbReference type="PANTHER" id="PTHR35528">
    <property type="entry name" value="BLL1675 PROTEIN"/>
    <property type="match status" value="1"/>
</dbReference>
<organism evidence="3 4">
    <name type="scientific">Rhizobium leguminosarum</name>
    <dbReference type="NCBI Taxonomy" id="384"/>
    <lineage>
        <taxon>Bacteria</taxon>
        <taxon>Pseudomonadati</taxon>
        <taxon>Pseudomonadota</taxon>
        <taxon>Alphaproteobacteria</taxon>
        <taxon>Hyphomicrobiales</taxon>
        <taxon>Rhizobiaceae</taxon>
        <taxon>Rhizobium/Agrobacterium group</taxon>
        <taxon>Rhizobium</taxon>
    </lineage>
</organism>
<dbReference type="InterPro" id="IPR052183">
    <property type="entry name" value="IS_Transposase"/>
</dbReference>
<dbReference type="InterPro" id="IPR032874">
    <property type="entry name" value="DDE_dom"/>
</dbReference>